<dbReference type="InterPro" id="IPR001433">
    <property type="entry name" value="OxRdtase_FAD/NAD-bd"/>
</dbReference>
<dbReference type="CDD" id="cd06184">
    <property type="entry name" value="flavohem_like_fad_nad_binding"/>
    <property type="match status" value="1"/>
</dbReference>
<evidence type="ECO:0000259" key="3">
    <source>
        <dbReference type="PROSITE" id="PS51340"/>
    </source>
</evidence>
<name>A0A919W8J7_9ACTN</name>
<dbReference type="InterPro" id="IPR008333">
    <property type="entry name" value="Cbr1-like_FAD-bd_dom"/>
</dbReference>
<keyword evidence="1" id="KW-0408">Iron</keyword>
<dbReference type="InterPro" id="IPR012675">
    <property type="entry name" value="Beta-grasp_dom_sf"/>
</dbReference>
<organism evidence="5 6">
    <name type="scientific">Paractinoplanes toevensis</name>
    <dbReference type="NCBI Taxonomy" id="571911"/>
    <lineage>
        <taxon>Bacteria</taxon>
        <taxon>Bacillati</taxon>
        <taxon>Actinomycetota</taxon>
        <taxon>Actinomycetes</taxon>
        <taxon>Micromonosporales</taxon>
        <taxon>Micromonosporaceae</taxon>
        <taxon>Paractinoplanes</taxon>
    </lineage>
</organism>
<dbReference type="GO" id="GO:0030170">
    <property type="term" value="F:pyridoxal phosphate binding"/>
    <property type="evidence" value="ECO:0007669"/>
    <property type="project" value="InterPro"/>
</dbReference>
<dbReference type="SUPFAM" id="SSF54292">
    <property type="entry name" value="2Fe-2S ferredoxin-like"/>
    <property type="match status" value="1"/>
</dbReference>
<dbReference type="AlphaFoldDB" id="A0A919W8J7"/>
<dbReference type="GO" id="GO:0016491">
    <property type="term" value="F:oxidoreductase activity"/>
    <property type="evidence" value="ECO:0007669"/>
    <property type="project" value="InterPro"/>
</dbReference>
<dbReference type="InterPro" id="IPR005302">
    <property type="entry name" value="MoCF_Sase_C"/>
</dbReference>
<keyword evidence="1" id="KW-0479">Metal-binding</keyword>
<accession>A0A919W8J7</accession>
<dbReference type="EMBL" id="BOQN01000076">
    <property type="protein sequence ID" value="GIM94221.1"/>
    <property type="molecule type" value="Genomic_DNA"/>
</dbReference>
<proteinExistence type="predicted"/>
<dbReference type="RefSeq" id="WP_213010002.1">
    <property type="nucleotide sequence ID" value="NZ_BOQN01000076.1"/>
</dbReference>
<dbReference type="GO" id="GO:0030151">
    <property type="term" value="F:molybdenum ion binding"/>
    <property type="evidence" value="ECO:0007669"/>
    <property type="project" value="InterPro"/>
</dbReference>
<dbReference type="GO" id="GO:0051537">
    <property type="term" value="F:2 iron, 2 sulfur cluster binding"/>
    <property type="evidence" value="ECO:0007669"/>
    <property type="project" value="UniProtKB-KW"/>
</dbReference>
<dbReference type="SUPFAM" id="SSF52343">
    <property type="entry name" value="Ferredoxin reductase-like, C-terminal NADP-linked domain"/>
    <property type="match status" value="1"/>
</dbReference>
<dbReference type="Proteomes" id="UP000677082">
    <property type="component" value="Unassembled WGS sequence"/>
</dbReference>
<dbReference type="Pfam" id="PF00970">
    <property type="entry name" value="FAD_binding_6"/>
    <property type="match status" value="1"/>
</dbReference>
<dbReference type="PANTHER" id="PTHR30212:SF2">
    <property type="entry name" value="PROTEIN YIIM"/>
    <property type="match status" value="1"/>
</dbReference>
<dbReference type="Pfam" id="PF03475">
    <property type="entry name" value="YiiM_3-alpha"/>
    <property type="match status" value="1"/>
</dbReference>
<dbReference type="InterPro" id="IPR001041">
    <property type="entry name" value="2Fe-2S_ferredoxin-type"/>
</dbReference>
<comment type="caution">
    <text evidence="5">The sequence shown here is derived from an EMBL/GenBank/DDBJ whole genome shotgun (WGS) entry which is preliminary data.</text>
</comment>
<dbReference type="InterPro" id="IPR011037">
    <property type="entry name" value="Pyrv_Knase-like_insert_dom_sf"/>
</dbReference>
<gene>
    <name evidence="5" type="ORF">Ato02nite_060140</name>
</gene>
<keyword evidence="1" id="KW-0001">2Fe-2S</keyword>
<dbReference type="PROSITE" id="PS51384">
    <property type="entry name" value="FAD_FR"/>
    <property type="match status" value="1"/>
</dbReference>
<dbReference type="InterPro" id="IPR005163">
    <property type="entry name" value="Tri_helical_YiiM-like"/>
</dbReference>
<dbReference type="SUPFAM" id="SSF63380">
    <property type="entry name" value="Riboflavin synthase domain-like"/>
    <property type="match status" value="1"/>
</dbReference>
<protein>
    <submittedName>
        <fullName evidence="5">Sulfurase</fullName>
    </submittedName>
</protein>
<evidence type="ECO:0000259" key="4">
    <source>
        <dbReference type="PROSITE" id="PS51384"/>
    </source>
</evidence>
<dbReference type="InterPro" id="IPR052353">
    <property type="entry name" value="Benzoxazolinone_Detox_Enz"/>
</dbReference>
<evidence type="ECO:0000313" key="6">
    <source>
        <dbReference type="Proteomes" id="UP000677082"/>
    </source>
</evidence>
<dbReference type="PRINTS" id="PR00409">
    <property type="entry name" value="PHDIOXRDTASE"/>
</dbReference>
<feature type="domain" description="MOSC" evidence="3">
    <location>
        <begin position="29"/>
        <end position="164"/>
    </location>
</feature>
<evidence type="ECO:0000256" key="1">
    <source>
        <dbReference type="ARBA" id="ARBA00022714"/>
    </source>
</evidence>
<dbReference type="Pfam" id="PF03473">
    <property type="entry name" value="MOSC"/>
    <property type="match status" value="1"/>
</dbReference>
<dbReference type="SUPFAM" id="SSF50800">
    <property type="entry name" value="PK beta-barrel domain-like"/>
    <property type="match status" value="1"/>
</dbReference>
<reference evidence="5 6" key="1">
    <citation type="submission" date="2021-03" db="EMBL/GenBank/DDBJ databases">
        <title>Whole genome shotgun sequence of Actinoplanes toevensis NBRC 105298.</title>
        <authorList>
            <person name="Komaki H."/>
            <person name="Tamura T."/>
        </authorList>
    </citation>
    <scope>NUCLEOTIDE SEQUENCE [LARGE SCALE GENOMIC DNA]</scope>
    <source>
        <strain evidence="5 6">NBRC 105298</strain>
    </source>
</reference>
<dbReference type="InterPro" id="IPR017927">
    <property type="entry name" value="FAD-bd_FR_type"/>
</dbReference>
<sequence>MATLRSVNVGLPKDVLWQGRTVHTGIWKAPVEGPATVRRLNIDGDGQGDLGGHGGEQRAVFVYQLDSYRYWQEFLGRDDFTPGQFGENFTVEGLPDDEVCIGDRYRIGTAEFEVTQPRVTCYRVGIRMDDPRMPALLVQHRRPGFYFRVLREGEVRAGDDIVKVADGPERMTVAEVDGLLYRPGHPRERIERALHIPALSPGWQGSFRAMLAEPSSASGNAGLIAAGPPPAWPGFRPLRVTAIEPESKTIASVRLADPAGRPLPAALPGQFLTVRLPQALTRSYSLSGRPGDAEYRISVKQEPHGAASTYLHTQVHPGDLVDVAAPRGSFVLRPAPTPVLLISGGVGATPVLAMLHALAEEKPAREVWWLQAARDGADRPFASETATLLAGLPHAHSHIRFSRPDPADRLGTDYDGTGHFSADLFRTLELPHEADAYLCGPPAFLAAVTAALIEAGLPAERIHAEIFGARPGLTPGIAAAPARPPHPPAGVPGTGPAVSFARSGLTVPWPADCAGLLDLAEACDVPARWSCRTGVCHNCESGLLSGEVTYDPEPIDPPAEGNVLICCARPRTAVTLDL</sequence>
<dbReference type="Gene3D" id="2.40.33.20">
    <property type="entry name" value="PK beta-barrel domain-like"/>
    <property type="match status" value="1"/>
</dbReference>
<dbReference type="CDD" id="cd00207">
    <property type="entry name" value="fer2"/>
    <property type="match status" value="1"/>
</dbReference>
<dbReference type="InterPro" id="IPR036010">
    <property type="entry name" value="2Fe-2S_ferredoxin-like_sf"/>
</dbReference>
<evidence type="ECO:0000256" key="2">
    <source>
        <dbReference type="ARBA" id="ARBA00023014"/>
    </source>
</evidence>
<dbReference type="Gene3D" id="3.40.50.80">
    <property type="entry name" value="Nucleotide-binding domain of ferredoxin-NADP reductase (FNR) module"/>
    <property type="match status" value="1"/>
</dbReference>
<evidence type="ECO:0000313" key="5">
    <source>
        <dbReference type="EMBL" id="GIM94221.1"/>
    </source>
</evidence>
<dbReference type="Gene3D" id="3.10.20.30">
    <property type="match status" value="1"/>
</dbReference>
<keyword evidence="2" id="KW-0411">Iron-sulfur</keyword>
<keyword evidence="6" id="KW-1185">Reference proteome</keyword>
<dbReference type="Pfam" id="PF00175">
    <property type="entry name" value="NAD_binding_1"/>
    <property type="match status" value="1"/>
</dbReference>
<dbReference type="Gene3D" id="2.40.30.10">
    <property type="entry name" value="Translation factors"/>
    <property type="match status" value="1"/>
</dbReference>
<dbReference type="InterPro" id="IPR017938">
    <property type="entry name" value="Riboflavin_synthase-like_b-brl"/>
</dbReference>
<dbReference type="InterPro" id="IPR039261">
    <property type="entry name" value="FNR_nucleotide-bd"/>
</dbReference>
<dbReference type="Pfam" id="PF00111">
    <property type="entry name" value="Fer2"/>
    <property type="match status" value="1"/>
</dbReference>
<dbReference type="PANTHER" id="PTHR30212">
    <property type="entry name" value="PROTEIN YIIM"/>
    <property type="match status" value="1"/>
</dbReference>
<feature type="domain" description="FAD-binding FR-type" evidence="4">
    <location>
        <begin position="233"/>
        <end position="333"/>
    </location>
</feature>
<dbReference type="PROSITE" id="PS51340">
    <property type="entry name" value="MOSC"/>
    <property type="match status" value="1"/>
</dbReference>